<dbReference type="Proteomes" id="UP000324022">
    <property type="component" value="Unassembled WGS sequence"/>
</dbReference>
<sequence>MRDMDTTALHQDVAADKGVGSSTGLSLREKMRLKAQQRLHDQAAAAAAAAAPCSSSVSTRTNTTSFAAIDIDSDEEALGSLTLGRTKRQAALKRPATYSIDPLDDASRLKRDPNKLSISPAKYAATPIKKSKNIDSLLREQQRRIKRGTDAEGFLRAEAIAQSIEHERLGRMGIGYSDHDGDAYSQHRNPGESSKPSQLASVKVKRSNGNSTLTTQGNIGREPEPTVRALSPTIPSFLWSSQSEAGPSDEESDLELDSSVQKQRLAASLAAVSVDEDEKQQALDILRRDMRDRKHPTTKASKGQITFYKPGRTLAPEIAPNFCPLPSLTASKQESVASSPTEHLDWNTVSPHLLLAGIIPPSLDLDKRQVRRILVWAGISFILEQDVFQSQLLLAFFRSLISSATPHYRQQLQSAIPRALTDITRRIPLVLYQIGIHERVFKQCFRDNLTAANGACFTLAQHRPSSQTHARDGTSSSTSAEFKNFKVYVTQAERDEIVIRLAQMVSIITSASPTTTFVEEDLNALAGYVSSMAIACAASTNLELHGSVGDAFTNIFRAAREEGRVVEKLQEEVCQRTLSGLDDESIAIRARLVTVFPGEGKEVAAVQRFLAWLVLTEHVAADQAVADSPADAVASSDATMDAGEDLERIANVETSPYWERTPFQPLSLDLERLVRAVDPADHRSPFHIAVLTSDAVRQDDNTVESKSTDFATLIAATQLLALTLHDLALHLCTFRSTQHATDAAQPQTPLPRVLRQCLLSYTHLNPKLDPHRTAAIRTLIQKLLLINSKIRDNRADVILTSLAKDRLQRTAHSLEYQLQMLLGESLTASSFLK</sequence>
<name>A0A5C3E6D2_9BASI</name>
<feature type="compositionally biased region" description="Polar residues" evidence="1">
    <location>
        <begin position="186"/>
        <end position="200"/>
    </location>
</feature>
<evidence type="ECO:0000313" key="3">
    <source>
        <dbReference type="Proteomes" id="UP000324022"/>
    </source>
</evidence>
<organism evidence="2 3">
    <name type="scientific">Ustilago trichophora</name>
    <dbReference type="NCBI Taxonomy" id="86804"/>
    <lineage>
        <taxon>Eukaryota</taxon>
        <taxon>Fungi</taxon>
        <taxon>Dikarya</taxon>
        <taxon>Basidiomycota</taxon>
        <taxon>Ustilaginomycotina</taxon>
        <taxon>Ustilaginomycetes</taxon>
        <taxon>Ustilaginales</taxon>
        <taxon>Ustilaginaceae</taxon>
        <taxon>Ustilago</taxon>
    </lineage>
</organism>
<dbReference type="EMBL" id="OOIN01000013">
    <property type="protein sequence ID" value="SPO26263.1"/>
    <property type="molecule type" value="Genomic_DNA"/>
</dbReference>
<evidence type="ECO:0000313" key="2">
    <source>
        <dbReference type="EMBL" id="SPO26263.1"/>
    </source>
</evidence>
<proteinExistence type="predicted"/>
<gene>
    <name evidence="2" type="ORF">UTRI_02539</name>
</gene>
<feature type="compositionally biased region" description="Polar residues" evidence="1">
    <location>
        <begin position="207"/>
        <end position="218"/>
    </location>
</feature>
<feature type="region of interest" description="Disordered" evidence="1">
    <location>
        <begin position="1"/>
        <end position="25"/>
    </location>
</feature>
<feature type="region of interest" description="Disordered" evidence="1">
    <location>
        <begin position="172"/>
        <end position="225"/>
    </location>
</feature>
<reference evidence="2 3" key="1">
    <citation type="submission" date="2018-03" db="EMBL/GenBank/DDBJ databases">
        <authorList>
            <person name="Guldener U."/>
        </authorList>
    </citation>
    <scope>NUCLEOTIDE SEQUENCE [LARGE SCALE GENOMIC DNA]</scope>
    <source>
        <strain evidence="2 3">NBRC100155</strain>
    </source>
</reference>
<evidence type="ECO:0000256" key="1">
    <source>
        <dbReference type="SAM" id="MobiDB-lite"/>
    </source>
</evidence>
<keyword evidence="3" id="KW-1185">Reference proteome</keyword>
<protein>
    <submittedName>
        <fullName evidence="2">Uncharacterized protein</fullName>
    </submittedName>
</protein>
<dbReference type="OrthoDB" id="2546488at2759"/>
<dbReference type="AlphaFoldDB" id="A0A5C3E6D2"/>
<accession>A0A5C3E6D2</accession>